<name>A0A934IU53_9HYPH</name>
<dbReference type="Proteomes" id="UP000609531">
    <property type="component" value="Unassembled WGS sequence"/>
</dbReference>
<keyword evidence="4" id="KW-1185">Reference proteome</keyword>
<dbReference type="RefSeq" id="WP_198884690.1">
    <property type="nucleotide sequence ID" value="NZ_JAEKJA010000040.1"/>
</dbReference>
<feature type="transmembrane region" description="Helical" evidence="1">
    <location>
        <begin position="148"/>
        <end position="174"/>
    </location>
</feature>
<feature type="transmembrane region" description="Helical" evidence="1">
    <location>
        <begin position="123"/>
        <end position="141"/>
    </location>
</feature>
<evidence type="ECO:0000259" key="2">
    <source>
        <dbReference type="Pfam" id="PF07331"/>
    </source>
</evidence>
<proteinExistence type="predicted"/>
<dbReference type="Pfam" id="PF07331">
    <property type="entry name" value="TctB"/>
    <property type="match status" value="1"/>
</dbReference>
<protein>
    <submittedName>
        <fullName evidence="3">Tripartite tricarboxylate transporter TctB family protein</fullName>
    </submittedName>
</protein>
<feature type="transmembrane region" description="Helical" evidence="1">
    <location>
        <begin position="92"/>
        <end position="117"/>
    </location>
</feature>
<feature type="domain" description="DUF1468" evidence="2">
    <location>
        <begin position="32"/>
        <end position="175"/>
    </location>
</feature>
<feature type="transmembrane region" description="Helical" evidence="1">
    <location>
        <begin position="27"/>
        <end position="47"/>
    </location>
</feature>
<keyword evidence="1" id="KW-0472">Membrane</keyword>
<comment type="caution">
    <text evidence="3">The sequence shown here is derived from an EMBL/GenBank/DDBJ whole genome shotgun (WGS) entry which is preliminary data.</text>
</comment>
<dbReference type="AlphaFoldDB" id="A0A934IU53"/>
<accession>A0A934IU53</accession>
<dbReference type="EMBL" id="JAEKJA010000040">
    <property type="protein sequence ID" value="MBJ3778790.1"/>
    <property type="molecule type" value="Genomic_DNA"/>
</dbReference>
<feature type="transmembrane region" description="Helical" evidence="1">
    <location>
        <begin position="59"/>
        <end position="80"/>
    </location>
</feature>
<dbReference type="InterPro" id="IPR009936">
    <property type="entry name" value="DUF1468"/>
</dbReference>
<evidence type="ECO:0000313" key="4">
    <source>
        <dbReference type="Proteomes" id="UP000609531"/>
    </source>
</evidence>
<reference evidence="3" key="1">
    <citation type="submission" date="2020-12" db="EMBL/GenBank/DDBJ databases">
        <title>Bacterial taxonomy.</title>
        <authorList>
            <person name="Pan X."/>
        </authorList>
    </citation>
    <scope>NUCLEOTIDE SEQUENCE</scope>
    <source>
        <strain evidence="3">B2012</strain>
    </source>
</reference>
<gene>
    <name evidence="3" type="ORF">JCR33_24025</name>
</gene>
<evidence type="ECO:0000256" key="1">
    <source>
        <dbReference type="SAM" id="Phobius"/>
    </source>
</evidence>
<organism evidence="3 4">
    <name type="scientific">Acuticoccus mangrovi</name>
    <dbReference type="NCBI Taxonomy" id="2796142"/>
    <lineage>
        <taxon>Bacteria</taxon>
        <taxon>Pseudomonadati</taxon>
        <taxon>Pseudomonadota</taxon>
        <taxon>Alphaproteobacteria</taxon>
        <taxon>Hyphomicrobiales</taxon>
        <taxon>Amorphaceae</taxon>
        <taxon>Acuticoccus</taxon>
    </lineage>
</organism>
<evidence type="ECO:0000313" key="3">
    <source>
        <dbReference type="EMBL" id="MBJ3778790.1"/>
    </source>
</evidence>
<sequence>MREPAGSGPAPSDAAPAGEVAAERARLVSYVVLFAAAAGLYVVSLSLPTSRWEPLGAGSFPRLVMVALGALSLVAALGSVRKLRRLGAAPAANPLVAAFFARHRVVVAVFAAFAVYLALLRPLGFAVATFLFLLAAQLLIARWSWRGLALAIVVAAVFSFGLNFLFATVFMVFLPRGILG</sequence>
<keyword evidence="1" id="KW-1133">Transmembrane helix</keyword>
<keyword evidence="1" id="KW-0812">Transmembrane</keyword>